<comment type="catalytic activity">
    <reaction evidence="1">
        <text>ATP + protein L-histidine = ADP + protein N-phospho-L-histidine.</text>
        <dbReference type="EC" id="2.7.13.3"/>
    </reaction>
</comment>
<dbReference type="GO" id="GO:0000155">
    <property type="term" value="F:phosphorelay sensor kinase activity"/>
    <property type="evidence" value="ECO:0007669"/>
    <property type="project" value="InterPro"/>
</dbReference>
<dbReference type="Gene3D" id="3.30.565.10">
    <property type="entry name" value="Histidine kinase-like ATPase, C-terminal domain"/>
    <property type="match status" value="1"/>
</dbReference>
<evidence type="ECO:0000256" key="9">
    <source>
        <dbReference type="ARBA" id="ARBA00023012"/>
    </source>
</evidence>
<evidence type="ECO:0000256" key="4">
    <source>
        <dbReference type="ARBA" id="ARBA00022553"/>
    </source>
</evidence>
<keyword evidence="6 11" id="KW-0812">Transmembrane</keyword>
<evidence type="ECO:0000256" key="1">
    <source>
        <dbReference type="ARBA" id="ARBA00000085"/>
    </source>
</evidence>
<evidence type="ECO:0000256" key="2">
    <source>
        <dbReference type="ARBA" id="ARBA00004370"/>
    </source>
</evidence>
<dbReference type="PROSITE" id="PS50109">
    <property type="entry name" value="HIS_KIN"/>
    <property type="match status" value="1"/>
</dbReference>
<dbReference type="Gene3D" id="1.10.287.130">
    <property type="match status" value="1"/>
</dbReference>
<dbReference type="InterPro" id="IPR036890">
    <property type="entry name" value="HATPase_C_sf"/>
</dbReference>
<evidence type="ECO:0000256" key="11">
    <source>
        <dbReference type="SAM" id="Phobius"/>
    </source>
</evidence>
<evidence type="ECO:0000256" key="3">
    <source>
        <dbReference type="ARBA" id="ARBA00012438"/>
    </source>
</evidence>
<organism evidence="14 15">
    <name type="scientific">Methylomonas koyamae</name>
    <dbReference type="NCBI Taxonomy" id="702114"/>
    <lineage>
        <taxon>Bacteria</taxon>
        <taxon>Pseudomonadati</taxon>
        <taxon>Pseudomonadota</taxon>
        <taxon>Gammaproteobacteria</taxon>
        <taxon>Methylococcales</taxon>
        <taxon>Methylococcaceae</taxon>
        <taxon>Methylomonas</taxon>
    </lineage>
</organism>
<keyword evidence="5" id="KW-0808">Transferase</keyword>
<reference evidence="14 15" key="1">
    <citation type="submission" date="2016-03" db="EMBL/GenBank/DDBJ databases">
        <authorList>
            <person name="Ploux O."/>
        </authorList>
    </citation>
    <scope>NUCLEOTIDE SEQUENCE [LARGE SCALE GENOMIC DNA]</scope>
    <source>
        <strain evidence="14 15">R-45378</strain>
    </source>
</reference>
<gene>
    <name evidence="14" type="ORF">A1507_05995</name>
</gene>
<dbReference type="Proteomes" id="UP000077857">
    <property type="component" value="Unassembled WGS sequence"/>
</dbReference>
<dbReference type="EMBL" id="LUUJ01000044">
    <property type="protein sequence ID" value="OAI19895.1"/>
    <property type="molecule type" value="Genomic_DNA"/>
</dbReference>
<keyword evidence="7 14" id="KW-0418">Kinase</keyword>
<dbReference type="PROSITE" id="PS50885">
    <property type="entry name" value="HAMP"/>
    <property type="match status" value="1"/>
</dbReference>
<dbReference type="PANTHER" id="PTHR45436">
    <property type="entry name" value="SENSOR HISTIDINE KINASE YKOH"/>
    <property type="match status" value="1"/>
</dbReference>
<dbReference type="RefSeq" id="WP_064039319.1">
    <property type="nucleotide sequence ID" value="NZ_LUUJ01000044.1"/>
</dbReference>
<feature type="domain" description="Histidine kinase" evidence="12">
    <location>
        <begin position="264"/>
        <end position="484"/>
    </location>
</feature>
<keyword evidence="10 11" id="KW-0472">Membrane</keyword>
<dbReference type="InterPro" id="IPR003660">
    <property type="entry name" value="HAMP_dom"/>
</dbReference>
<feature type="transmembrane region" description="Helical" evidence="11">
    <location>
        <begin position="12"/>
        <end position="33"/>
    </location>
</feature>
<dbReference type="InterPro" id="IPR005467">
    <property type="entry name" value="His_kinase_dom"/>
</dbReference>
<accession>A0A177NPJ2</accession>
<dbReference type="CDD" id="cd00082">
    <property type="entry name" value="HisKA"/>
    <property type="match status" value="1"/>
</dbReference>
<comment type="subcellular location">
    <subcellularLocation>
        <location evidence="2">Membrane</location>
    </subcellularLocation>
</comment>
<dbReference type="SMART" id="SM00387">
    <property type="entry name" value="HATPase_c"/>
    <property type="match status" value="1"/>
</dbReference>
<dbReference type="SUPFAM" id="SSF47384">
    <property type="entry name" value="Homodimeric domain of signal transducing histidine kinase"/>
    <property type="match status" value="1"/>
</dbReference>
<feature type="transmembrane region" description="Helical" evidence="11">
    <location>
        <begin position="184"/>
        <end position="206"/>
    </location>
</feature>
<dbReference type="SMART" id="SM00388">
    <property type="entry name" value="HisKA"/>
    <property type="match status" value="1"/>
</dbReference>
<evidence type="ECO:0000259" key="13">
    <source>
        <dbReference type="PROSITE" id="PS50885"/>
    </source>
</evidence>
<proteinExistence type="predicted"/>
<evidence type="ECO:0000313" key="15">
    <source>
        <dbReference type="Proteomes" id="UP000077857"/>
    </source>
</evidence>
<keyword evidence="4" id="KW-0597">Phosphoprotein</keyword>
<keyword evidence="9" id="KW-0902">Two-component regulatory system</keyword>
<dbReference type="InterPro" id="IPR003594">
    <property type="entry name" value="HATPase_dom"/>
</dbReference>
<dbReference type="EC" id="2.7.13.3" evidence="3"/>
<dbReference type="PRINTS" id="PR00344">
    <property type="entry name" value="BCTRLSENSOR"/>
</dbReference>
<comment type="caution">
    <text evidence="14">The sequence shown here is derived from an EMBL/GenBank/DDBJ whole genome shotgun (WGS) entry which is preliminary data.</text>
</comment>
<name>A0A177NPJ2_9GAMM</name>
<dbReference type="InterPro" id="IPR050428">
    <property type="entry name" value="TCS_sensor_his_kinase"/>
</dbReference>
<feature type="domain" description="HAMP" evidence="13">
    <location>
        <begin position="204"/>
        <end position="256"/>
    </location>
</feature>
<dbReference type="InterPro" id="IPR036097">
    <property type="entry name" value="HisK_dim/P_sf"/>
</dbReference>
<dbReference type="Pfam" id="PF02518">
    <property type="entry name" value="HATPase_c"/>
    <property type="match status" value="1"/>
</dbReference>
<dbReference type="InterPro" id="IPR003661">
    <property type="entry name" value="HisK_dim/P_dom"/>
</dbReference>
<evidence type="ECO:0000313" key="14">
    <source>
        <dbReference type="EMBL" id="OAI19895.1"/>
    </source>
</evidence>
<evidence type="ECO:0000259" key="12">
    <source>
        <dbReference type="PROSITE" id="PS50109"/>
    </source>
</evidence>
<evidence type="ECO:0000256" key="6">
    <source>
        <dbReference type="ARBA" id="ARBA00022692"/>
    </source>
</evidence>
<protein>
    <recommendedName>
        <fullName evidence="3">histidine kinase</fullName>
        <ecNumber evidence="3">2.7.13.3</ecNumber>
    </recommendedName>
</protein>
<dbReference type="SUPFAM" id="SSF55874">
    <property type="entry name" value="ATPase domain of HSP90 chaperone/DNA topoisomerase II/histidine kinase"/>
    <property type="match status" value="1"/>
</dbReference>
<evidence type="ECO:0000256" key="7">
    <source>
        <dbReference type="ARBA" id="ARBA00022777"/>
    </source>
</evidence>
<evidence type="ECO:0000256" key="8">
    <source>
        <dbReference type="ARBA" id="ARBA00022989"/>
    </source>
</evidence>
<dbReference type="InterPro" id="IPR004358">
    <property type="entry name" value="Sig_transdc_His_kin-like_C"/>
</dbReference>
<dbReference type="Pfam" id="PF00512">
    <property type="entry name" value="HisKA"/>
    <property type="match status" value="1"/>
</dbReference>
<dbReference type="CDD" id="cd00075">
    <property type="entry name" value="HATPase"/>
    <property type="match status" value="1"/>
</dbReference>
<dbReference type="PANTHER" id="PTHR45436:SF5">
    <property type="entry name" value="SENSOR HISTIDINE KINASE TRCS"/>
    <property type="match status" value="1"/>
</dbReference>
<dbReference type="SMART" id="SM00304">
    <property type="entry name" value="HAMP"/>
    <property type="match status" value="1"/>
</dbReference>
<keyword evidence="8 11" id="KW-1133">Transmembrane helix</keyword>
<evidence type="ECO:0000256" key="10">
    <source>
        <dbReference type="ARBA" id="ARBA00023136"/>
    </source>
</evidence>
<sequence>MKFKNLLSLKSLIVLGFVVAVIPLFLAVMYAAFGMRETSALGRTVNSQVFEQTKTIRLVLQRASDIERKAKLFVLLSDPELRQPYERQSYETVRASFKQALSDLLKLQVDNRIALLVNELSEKENLIYQQIIGSEGDNNLKLPLDEAFQGLRESSYTLSREFESHVDHEFNELRQMSESLEQGLLIKGAALLAISSAAIALLLLVISRSMRQLDSSIRRLGAGELDEPVTVHGPSDLAFLGNRLEWLRTRLMELESSKQQFMHNVAHEIEAPLAGIRYGAEQMADEAELDGNLRQQDIVRKLGANIDKLQAVSDELLRYSKLSSQSETKPKQALNMKELLETVVADFQAALTAKAIEMRMLLRPVHISGNTQQLRAIVEQLLDNAVKFSPPKGEIRIMLRDSGTQMELEVEDEGPGIPLDERAHAFEPFFRGKAAQAEGIPEGPGLGLAIVKEYVANHQGNVEIIDARQDQHGARIRVQLPLNGEI</sequence>
<dbReference type="OrthoDB" id="9809766at2"/>
<dbReference type="AlphaFoldDB" id="A0A177NPJ2"/>
<dbReference type="GO" id="GO:0005886">
    <property type="term" value="C:plasma membrane"/>
    <property type="evidence" value="ECO:0007669"/>
    <property type="project" value="TreeGrafter"/>
</dbReference>
<evidence type="ECO:0000256" key="5">
    <source>
        <dbReference type="ARBA" id="ARBA00022679"/>
    </source>
</evidence>